<feature type="transmembrane region" description="Helical" evidence="7">
    <location>
        <begin position="266"/>
        <end position="285"/>
    </location>
</feature>
<keyword evidence="3 7" id="KW-1133">Transmembrane helix</keyword>
<evidence type="ECO:0000313" key="10">
    <source>
        <dbReference type="Proteomes" id="UP000670152"/>
    </source>
</evidence>
<evidence type="ECO:0000256" key="6">
    <source>
        <dbReference type="ARBA" id="ARBA00023136"/>
    </source>
</evidence>
<dbReference type="GO" id="GO:0050479">
    <property type="term" value="F:glyceryl-ether monooxygenase activity"/>
    <property type="evidence" value="ECO:0007669"/>
    <property type="project" value="TreeGrafter"/>
</dbReference>
<evidence type="ECO:0000256" key="1">
    <source>
        <dbReference type="ARBA" id="ARBA00004127"/>
    </source>
</evidence>
<comment type="caution">
    <text evidence="9">The sequence shown here is derived from an EMBL/GenBank/DDBJ whole genome shotgun (WGS) entry which is preliminary data.</text>
</comment>
<dbReference type="EMBL" id="JAANIB010001386">
    <property type="protein sequence ID" value="KAG5343975.1"/>
    <property type="molecule type" value="Genomic_DNA"/>
</dbReference>
<dbReference type="Pfam" id="PF04116">
    <property type="entry name" value="FA_hydroxylase"/>
    <property type="match status" value="1"/>
</dbReference>
<feature type="domain" description="Fatty acid hydroxylase" evidence="8">
    <location>
        <begin position="33"/>
        <end position="164"/>
    </location>
</feature>
<evidence type="ECO:0000259" key="8">
    <source>
        <dbReference type="Pfam" id="PF04116"/>
    </source>
</evidence>
<dbReference type="PANTHER" id="PTHR21624">
    <property type="entry name" value="STEROL DESATURASE-RELATED PROTEIN"/>
    <property type="match status" value="1"/>
</dbReference>
<evidence type="ECO:0000313" key="9">
    <source>
        <dbReference type="EMBL" id="KAG5343975.1"/>
    </source>
</evidence>
<dbReference type="AlphaFoldDB" id="A0A836K658"/>
<dbReference type="Proteomes" id="UP000670152">
    <property type="component" value="Unassembled WGS sequence"/>
</dbReference>
<evidence type="ECO:0000256" key="3">
    <source>
        <dbReference type="ARBA" id="ARBA00022989"/>
    </source>
</evidence>
<name>A0A836K658_9HYME</name>
<keyword evidence="10" id="KW-1185">Reference proteome</keyword>
<dbReference type="GO" id="GO:0005506">
    <property type="term" value="F:iron ion binding"/>
    <property type="evidence" value="ECO:0007669"/>
    <property type="project" value="InterPro"/>
</dbReference>
<evidence type="ECO:0000256" key="7">
    <source>
        <dbReference type="SAM" id="Phobius"/>
    </source>
</evidence>
<evidence type="ECO:0000256" key="4">
    <source>
        <dbReference type="ARBA" id="ARBA00023002"/>
    </source>
</evidence>
<dbReference type="GO" id="GO:0005783">
    <property type="term" value="C:endoplasmic reticulum"/>
    <property type="evidence" value="ECO:0007669"/>
    <property type="project" value="TreeGrafter"/>
</dbReference>
<dbReference type="InterPro" id="IPR051689">
    <property type="entry name" value="Sterol_desaturase/TMEM195"/>
</dbReference>
<comment type="subcellular location">
    <subcellularLocation>
        <location evidence="1">Endomembrane system</location>
        <topology evidence="1">Multi-pass membrane protein</topology>
    </subcellularLocation>
</comment>
<dbReference type="PANTHER" id="PTHR21624:SF1">
    <property type="entry name" value="ALKYLGLYCEROL MONOOXYGENASE"/>
    <property type="match status" value="1"/>
</dbReference>
<proteinExistence type="predicted"/>
<feature type="non-terminal residue" evidence="9">
    <location>
        <position position="1"/>
    </location>
</feature>
<keyword evidence="6 7" id="KW-0472">Membrane</keyword>
<keyword evidence="4" id="KW-0560">Oxidoreductase</keyword>
<gene>
    <name evidence="9" type="primary">Agmo</name>
    <name evidence="9" type="ORF">G6Z77_0013155</name>
</gene>
<feature type="non-terminal residue" evidence="9">
    <location>
        <position position="352"/>
    </location>
</feature>
<keyword evidence="9" id="KW-0503">Monooxygenase</keyword>
<evidence type="ECO:0000256" key="5">
    <source>
        <dbReference type="ARBA" id="ARBA00023098"/>
    </source>
</evidence>
<dbReference type="InterPro" id="IPR006694">
    <property type="entry name" value="Fatty_acid_hydroxylase"/>
</dbReference>
<accession>A0A836K658</accession>
<evidence type="ECO:0000256" key="2">
    <source>
        <dbReference type="ARBA" id="ARBA00022692"/>
    </source>
</evidence>
<keyword evidence="2 7" id="KW-0812">Transmembrane</keyword>
<protein>
    <submittedName>
        <fullName evidence="9">ALKMO monooxygenase</fullName>
    </submittedName>
</protein>
<dbReference type="OrthoDB" id="6354873at2759"/>
<reference evidence="9 10" key="1">
    <citation type="submission" date="2020-02" db="EMBL/GenBank/DDBJ databases">
        <title>Relaxed selection underlies rapid genomic changes in the transitions from sociality to social parasitism in ants.</title>
        <authorList>
            <person name="Bi X."/>
        </authorList>
    </citation>
    <scope>NUCLEOTIDE SEQUENCE [LARGE SCALE GENOMIC DNA]</scope>
    <source>
        <strain evidence="9">BGI-DK2014b</strain>
        <tissue evidence="9">Whole body</tissue>
    </source>
</reference>
<dbReference type="GO" id="GO:0006643">
    <property type="term" value="P:membrane lipid metabolic process"/>
    <property type="evidence" value="ECO:0007669"/>
    <property type="project" value="TreeGrafter"/>
</dbReference>
<organism evidence="9 10">
    <name type="scientific">Acromyrmex heyeri</name>
    <dbReference type="NCBI Taxonomy" id="230685"/>
    <lineage>
        <taxon>Eukaryota</taxon>
        <taxon>Metazoa</taxon>
        <taxon>Ecdysozoa</taxon>
        <taxon>Arthropoda</taxon>
        <taxon>Hexapoda</taxon>
        <taxon>Insecta</taxon>
        <taxon>Pterygota</taxon>
        <taxon>Neoptera</taxon>
        <taxon>Endopterygota</taxon>
        <taxon>Hymenoptera</taxon>
        <taxon>Apocrita</taxon>
        <taxon>Aculeata</taxon>
        <taxon>Formicoidea</taxon>
        <taxon>Formicidae</taxon>
        <taxon>Myrmicinae</taxon>
        <taxon>Acromyrmex</taxon>
    </lineage>
</organism>
<dbReference type="GO" id="GO:0016020">
    <property type="term" value="C:membrane"/>
    <property type="evidence" value="ECO:0007669"/>
    <property type="project" value="GOC"/>
</dbReference>
<dbReference type="GO" id="GO:0008610">
    <property type="term" value="P:lipid biosynthetic process"/>
    <property type="evidence" value="ECO:0007669"/>
    <property type="project" value="InterPro"/>
</dbReference>
<sequence>IFSRSVEYYLYIVIYERFGREYTLPWNSLCTWYITFITIDFCYYWAHRSNHEIHFLWAHHQVHHSSEEFNLAVGLRQSVLQHWCNFIIYLPLAFFIPPSHFIVHNQLNLIYQLWIHTTVIGDLGPFELIFNTPKHHRVHHGCNLYCLDKNYGGVLIIWDRLFGTFQEEEQNEKIVYGLVVNVKSFNVFYLQLCFIQKSVLLAYLFHHGIISTRSDFYSTSPLLQGRTTSTQNDLFYPFCFWSARLTRNDFHPTFPFLPRNNLDDPWVTIAVANNLIALISIGLLFDKCAFKYTSAIEIVRCVFYVYFMRLYNANLIDYFIYYAHVFQLGFYKIYAHTHIYCTYFFTRRYYQN</sequence>
<keyword evidence="5" id="KW-0443">Lipid metabolism</keyword>